<evidence type="ECO:0000256" key="1">
    <source>
        <dbReference type="ARBA" id="ARBA00023015"/>
    </source>
</evidence>
<dbReference type="SUPFAM" id="SSF46785">
    <property type="entry name" value="Winged helix' DNA-binding domain"/>
    <property type="match status" value="1"/>
</dbReference>
<dbReference type="Pfam" id="PF01022">
    <property type="entry name" value="HTH_5"/>
    <property type="match status" value="1"/>
</dbReference>
<comment type="caution">
    <text evidence="5">The sequence shown here is derived from an EMBL/GenBank/DDBJ whole genome shotgun (WGS) entry which is preliminary data.</text>
</comment>
<organism evidence="5 6">
    <name type="scientific">Bacillus changyiensis</name>
    <dbReference type="NCBI Taxonomy" id="3004103"/>
    <lineage>
        <taxon>Bacteria</taxon>
        <taxon>Bacillati</taxon>
        <taxon>Bacillota</taxon>
        <taxon>Bacilli</taxon>
        <taxon>Bacillales</taxon>
        <taxon>Bacillaceae</taxon>
        <taxon>Bacillus</taxon>
    </lineage>
</organism>
<sequence length="98" mass="11327">MKTYKMTLTSVLHALNDPIRLEIVKCLAETTEKTCGAYSNINVAKSTLSHHFKVLREAGIIKVRIEGKHHYYSLCKDEIERQFPGLLKAILQVEKERW</sequence>
<keyword evidence="2" id="KW-0238">DNA-binding</keyword>
<proteinExistence type="predicted"/>
<dbReference type="SMART" id="SM00418">
    <property type="entry name" value="HTH_ARSR"/>
    <property type="match status" value="1"/>
</dbReference>
<dbReference type="Proteomes" id="UP001211894">
    <property type="component" value="Unassembled WGS sequence"/>
</dbReference>
<dbReference type="EMBL" id="JAQKAB010000004">
    <property type="protein sequence ID" value="MDA7026492.1"/>
    <property type="molecule type" value="Genomic_DNA"/>
</dbReference>
<dbReference type="PANTHER" id="PTHR33154">
    <property type="entry name" value="TRANSCRIPTIONAL REGULATOR, ARSR FAMILY"/>
    <property type="match status" value="1"/>
</dbReference>
<dbReference type="InterPro" id="IPR051081">
    <property type="entry name" value="HTH_MetalResp_TranReg"/>
</dbReference>
<dbReference type="Gene3D" id="1.10.10.10">
    <property type="entry name" value="Winged helix-like DNA-binding domain superfamily/Winged helix DNA-binding domain"/>
    <property type="match status" value="1"/>
</dbReference>
<dbReference type="PRINTS" id="PR00778">
    <property type="entry name" value="HTHARSR"/>
</dbReference>
<evidence type="ECO:0000256" key="2">
    <source>
        <dbReference type="ARBA" id="ARBA00023125"/>
    </source>
</evidence>
<dbReference type="InterPro" id="IPR036388">
    <property type="entry name" value="WH-like_DNA-bd_sf"/>
</dbReference>
<keyword evidence="1" id="KW-0805">Transcription regulation</keyword>
<protein>
    <submittedName>
        <fullName evidence="5">Helix-turn-helix transcriptional regulator</fullName>
    </submittedName>
</protein>
<evidence type="ECO:0000259" key="4">
    <source>
        <dbReference type="PROSITE" id="PS50987"/>
    </source>
</evidence>
<dbReference type="PANTHER" id="PTHR33154:SF12">
    <property type="entry name" value="TRANSCRIPTIONAL REGULATORY PROTEIN"/>
    <property type="match status" value="1"/>
</dbReference>
<accession>A0ABT4X2F7</accession>
<name>A0ABT4X2F7_9BACI</name>
<dbReference type="PROSITE" id="PS50987">
    <property type="entry name" value="HTH_ARSR_2"/>
    <property type="match status" value="1"/>
</dbReference>
<evidence type="ECO:0000313" key="6">
    <source>
        <dbReference type="Proteomes" id="UP001211894"/>
    </source>
</evidence>
<dbReference type="NCBIfam" id="NF033788">
    <property type="entry name" value="HTH_metalloreg"/>
    <property type="match status" value="1"/>
</dbReference>
<dbReference type="InterPro" id="IPR011991">
    <property type="entry name" value="ArsR-like_HTH"/>
</dbReference>
<dbReference type="InterPro" id="IPR001845">
    <property type="entry name" value="HTH_ArsR_DNA-bd_dom"/>
</dbReference>
<dbReference type="RefSeq" id="WP_271340349.1">
    <property type="nucleotide sequence ID" value="NZ_JAQKAB010000004.1"/>
</dbReference>
<reference evidence="5 6" key="1">
    <citation type="submission" date="2023-01" db="EMBL/GenBank/DDBJ databases">
        <title>Bacillus changyiensis sp. nov., isolated from a coastal deposit.</title>
        <authorList>
            <person name="Xiao G."/>
            <person name="Lai Q."/>
            <person name="Hu Z."/>
            <person name="Shao Z."/>
        </authorList>
    </citation>
    <scope>NUCLEOTIDE SEQUENCE [LARGE SCALE GENOMIC DNA]</scope>
    <source>
        <strain evidence="5 6">CLL-7-23</strain>
    </source>
</reference>
<evidence type="ECO:0000256" key="3">
    <source>
        <dbReference type="ARBA" id="ARBA00023163"/>
    </source>
</evidence>
<dbReference type="InterPro" id="IPR036390">
    <property type="entry name" value="WH_DNA-bd_sf"/>
</dbReference>
<keyword evidence="3" id="KW-0804">Transcription</keyword>
<keyword evidence="6" id="KW-1185">Reference proteome</keyword>
<gene>
    <name evidence="5" type="ORF">PJ311_07665</name>
</gene>
<evidence type="ECO:0000313" key="5">
    <source>
        <dbReference type="EMBL" id="MDA7026492.1"/>
    </source>
</evidence>
<feature type="domain" description="HTH arsR-type" evidence="4">
    <location>
        <begin position="1"/>
        <end position="94"/>
    </location>
</feature>
<dbReference type="CDD" id="cd00090">
    <property type="entry name" value="HTH_ARSR"/>
    <property type="match status" value="1"/>
</dbReference>